<dbReference type="InterPro" id="IPR011330">
    <property type="entry name" value="Glyco_hydro/deAcase_b/a-brl"/>
</dbReference>
<dbReference type="InterPro" id="IPR032482">
    <property type="entry name" value="DUF5054"/>
</dbReference>
<dbReference type="Gene3D" id="3.20.110.10">
    <property type="entry name" value="Glycoside hydrolase 38, N terminal domain"/>
    <property type="match status" value="1"/>
</dbReference>
<dbReference type="Proteomes" id="UP000823922">
    <property type="component" value="Unassembled WGS sequence"/>
</dbReference>
<evidence type="ECO:0000313" key="1">
    <source>
        <dbReference type="EMBL" id="HJC88742.1"/>
    </source>
</evidence>
<sequence length="619" mass="70355">KEYLEGLKYSRLLADLYHKPCPVSAKMTDVPGHSIMLPDLLHQAGVRFLHLGCNEFATPPQVPGLFFWEGPGKRRVLTMYSPGGYGTGLTPPEDWPFPVWMALMHTYDNKGPQSADVIRKLVKQAKELYPDAEVVCGTMDDFYRELAAYDLSGVPVVAGDLADTWIHGVGAYPLEVSRVRRSRRKMEGLQALWLGKWLDNGQTADQAGEENAERCLEQYYEQVALFEEHTWGADVKTWLGPDRAYEKEAFLETKDSEACRFMERSWEEQRKRAQKAVACVKELEGILEPETLPEADKTAEEDTRWLFCGRKQPYTGWVRLPEQWEGRPVLVDEAEAVCGWIGGSWCCYVEKLPGFTSVAVRLSDDKMAVENVSHQEKTAFPAGTAADGLLSLENHRYRLIFCKDTGAVISLWDKKLQCALLKGNAHQSALAYQYDKYGYDDINEYLRHYGYHFTTWGIQDYGRENYPVCPHETFVPAFVRYELTEDRVRFFYSSQKDGSAGRYGNAEEMELSITLPAAGDEIFMELFLKNKQESPFVESGSFRILPGEKPLSWRMQKGGVLLDPEKDIVLRRRKTEVFQSTCSTTCGGPISHSGWAVICTTPSCWRDFPAKRRRSCLTG</sequence>
<dbReference type="GO" id="GO:0005975">
    <property type="term" value="P:carbohydrate metabolic process"/>
    <property type="evidence" value="ECO:0007669"/>
    <property type="project" value="InterPro"/>
</dbReference>
<name>A0A9D2QNE1_9FIRM</name>
<dbReference type="EMBL" id="DWVS01000309">
    <property type="protein sequence ID" value="HJC88742.1"/>
    <property type="molecule type" value="Genomic_DNA"/>
</dbReference>
<dbReference type="InterPro" id="IPR027291">
    <property type="entry name" value="Glyco_hydro_38_N_sf"/>
</dbReference>
<accession>A0A9D2QNE1</accession>
<proteinExistence type="predicted"/>
<comment type="caution">
    <text evidence="1">The sequence shown here is derived from an EMBL/GenBank/DDBJ whole genome shotgun (WGS) entry which is preliminary data.</text>
</comment>
<evidence type="ECO:0000313" key="2">
    <source>
        <dbReference type="Proteomes" id="UP000823922"/>
    </source>
</evidence>
<protein>
    <recommendedName>
        <fullName evidence="3">Glycoside hydrolase family 38 N-terminal domain-containing protein</fullName>
    </recommendedName>
</protein>
<evidence type="ECO:0008006" key="3">
    <source>
        <dbReference type="Google" id="ProtNLM"/>
    </source>
</evidence>
<dbReference type="SUPFAM" id="SSF88713">
    <property type="entry name" value="Glycoside hydrolase/deacetylase"/>
    <property type="match status" value="1"/>
</dbReference>
<dbReference type="AlphaFoldDB" id="A0A9D2QNE1"/>
<feature type="non-terminal residue" evidence="1">
    <location>
        <position position="1"/>
    </location>
</feature>
<gene>
    <name evidence="1" type="ORF">H9926_12090</name>
</gene>
<dbReference type="Pfam" id="PF16477">
    <property type="entry name" value="DUF5054"/>
    <property type="match status" value="1"/>
</dbReference>
<organism evidence="1 2">
    <name type="scientific">Candidatus Eisenbergiella intestinigallinarum</name>
    <dbReference type="NCBI Taxonomy" id="2838549"/>
    <lineage>
        <taxon>Bacteria</taxon>
        <taxon>Bacillati</taxon>
        <taxon>Bacillota</taxon>
        <taxon>Clostridia</taxon>
        <taxon>Lachnospirales</taxon>
        <taxon>Lachnospiraceae</taxon>
        <taxon>Eisenbergiella</taxon>
    </lineage>
</organism>
<reference evidence="1" key="2">
    <citation type="submission" date="2021-04" db="EMBL/GenBank/DDBJ databases">
        <authorList>
            <person name="Gilroy R."/>
        </authorList>
    </citation>
    <scope>NUCLEOTIDE SEQUENCE</scope>
    <source>
        <strain evidence="1">ChiBcec1-1630</strain>
    </source>
</reference>
<reference evidence="1" key="1">
    <citation type="journal article" date="2021" name="PeerJ">
        <title>Extensive microbial diversity within the chicken gut microbiome revealed by metagenomics and culture.</title>
        <authorList>
            <person name="Gilroy R."/>
            <person name="Ravi A."/>
            <person name="Getino M."/>
            <person name="Pursley I."/>
            <person name="Horton D.L."/>
            <person name="Alikhan N.F."/>
            <person name="Baker D."/>
            <person name="Gharbi K."/>
            <person name="Hall N."/>
            <person name="Watson M."/>
            <person name="Adriaenssens E.M."/>
            <person name="Foster-Nyarko E."/>
            <person name="Jarju S."/>
            <person name="Secka A."/>
            <person name="Antonio M."/>
            <person name="Oren A."/>
            <person name="Chaudhuri R.R."/>
            <person name="La Ragione R."/>
            <person name="Hildebrand F."/>
            <person name="Pallen M.J."/>
        </authorList>
    </citation>
    <scope>NUCLEOTIDE SEQUENCE</scope>
    <source>
        <strain evidence="1">ChiBcec1-1630</strain>
    </source>
</reference>